<dbReference type="EMBL" id="HG684938">
    <property type="protein sequence ID" value="CDJ33170.1"/>
    <property type="molecule type" value="Genomic_DNA"/>
</dbReference>
<organism evidence="2 3">
    <name type="scientific">Eimeria mitis</name>
    <dbReference type="NCBI Taxonomy" id="44415"/>
    <lineage>
        <taxon>Eukaryota</taxon>
        <taxon>Sar</taxon>
        <taxon>Alveolata</taxon>
        <taxon>Apicomplexa</taxon>
        <taxon>Conoidasida</taxon>
        <taxon>Coccidia</taxon>
        <taxon>Eucoccidiorida</taxon>
        <taxon>Eimeriorina</taxon>
        <taxon>Eimeriidae</taxon>
        <taxon>Eimeria</taxon>
    </lineage>
</organism>
<dbReference type="Proteomes" id="UP000030744">
    <property type="component" value="Unassembled WGS sequence"/>
</dbReference>
<keyword evidence="3" id="KW-1185">Reference proteome</keyword>
<dbReference type="VEuPathDB" id="ToxoDB:EMH_0080610"/>
<feature type="signal peptide" evidence="1">
    <location>
        <begin position="1"/>
        <end position="32"/>
    </location>
</feature>
<dbReference type="RefSeq" id="XP_013355734.1">
    <property type="nucleotide sequence ID" value="XM_013500280.1"/>
</dbReference>
<accession>U6K5L6</accession>
<evidence type="ECO:0000256" key="1">
    <source>
        <dbReference type="SAM" id="SignalP"/>
    </source>
</evidence>
<evidence type="ECO:0000313" key="3">
    <source>
        <dbReference type="Proteomes" id="UP000030744"/>
    </source>
</evidence>
<protein>
    <submittedName>
        <fullName evidence="2">Uncharacterized protein</fullName>
    </submittedName>
</protein>
<evidence type="ECO:0000313" key="2">
    <source>
        <dbReference type="EMBL" id="CDJ33170.1"/>
    </source>
</evidence>
<feature type="chain" id="PRO_5004672990" evidence="1">
    <location>
        <begin position="33"/>
        <end position="326"/>
    </location>
</feature>
<reference evidence="2" key="1">
    <citation type="submission" date="2013-10" db="EMBL/GenBank/DDBJ databases">
        <title>Genomic analysis of the causative agents of coccidiosis in chickens.</title>
        <authorList>
            <person name="Reid A.J."/>
            <person name="Blake D."/>
            <person name="Billington K."/>
            <person name="Browne H."/>
            <person name="Dunn M."/>
            <person name="Hung S."/>
            <person name="Kawahara F."/>
            <person name="Miranda-Saavedra D."/>
            <person name="Mourier T."/>
            <person name="Nagra H."/>
            <person name="Otto T.D."/>
            <person name="Rawlings N."/>
            <person name="Sanchez A."/>
            <person name="Sanders M."/>
            <person name="Subramaniam C."/>
            <person name="Tay Y."/>
            <person name="Dear P."/>
            <person name="Doerig C."/>
            <person name="Gruber A."/>
            <person name="Parkinson J."/>
            <person name="Shirley M."/>
            <person name="Wan K.L."/>
            <person name="Berriman M."/>
            <person name="Tomley F."/>
            <person name="Pain A."/>
        </authorList>
    </citation>
    <scope>NUCLEOTIDE SEQUENCE [LARGE SCALE GENOMIC DNA]</scope>
    <source>
        <strain evidence="2">Houghton</strain>
    </source>
</reference>
<gene>
    <name evidence="2" type="ORF">EMH_0080610</name>
</gene>
<name>U6K5L6_9EIME</name>
<keyword evidence="1" id="KW-0732">Signal</keyword>
<proteinExistence type="predicted"/>
<dbReference type="AlphaFoldDB" id="U6K5L6"/>
<dbReference type="GeneID" id="25382477"/>
<sequence length="326" mass="35575">MSRVWGCVLVCHAYGCWFVSVLVCLFAKLVGGQHVPRWATEVGMRCWSEALRQRSAAVRYAGSLDRAGKSWRIGADCYECLAVARRTAEGGVACMLGHEVLERGVAAAERSRSLCRVASASLEAVNRLSDTHGWQQSRRLACRVIGRHEVLERGAVRHEVLERGVAVAERSFSLCRSDGAGKSWRIGAVCYECVTVARRTAEGGVACMLGSLDRAGTSWRIGAVCYESLAVARRTAEGGVACMLGMQRCIRLARGCPPVGMRCWSEALRLRSAAFRYAGSLDRAGNSWRIGAVCYESRAVTRRIAEGHEVLERGVAAAERSLSLCW</sequence>
<reference evidence="2" key="2">
    <citation type="submission" date="2013-10" db="EMBL/GenBank/DDBJ databases">
        <authorList>
            <person name="Aslett M."/>
        </authorList>
    </citation>
    <scope>NUCLEOTIDE SEQUENCE [LARGE SCALE GENOMIC DNA]</scope>
    <source>
        <strain evidence="2">Houghton</strain>
    </source>
</reference>